<comment type="similarity">
    <text evidence="9">Belongs to the HSF family.</text>
</comment>
<dbReference type="PANTHER" id="PTHR10015:SF322">
    <property type="entry name" value="HEAT STRESS TRANSCRIPTION FACTOR A-7A"/>
    <property type="match status" value="1"/>
</dbReference>
<keyword evidence="3" id="KW-0597">Phosphoprotein</keyword>
<dbReference type="InterPro" id="IPR036390">
    <property type="entry name" value="WH_DNA-bd_sf"/>
</dbReference>
<evidence type="ECO:0000256" key="5">
    <source>
        <dbReference type="ARBA" id="ARBA00023016"/>
    </source>
</evidence>
<keyword evidence="7" id="KW-0804">Transcription</keyword>
<keyword evidence="4" id="KW-0805">Transcription regulation</keyword>
<dbReference type="InterPro" id="IPR036388">
    <property type="entry name" value="WH-like_DNA-bd_sf"/>
</dbReference>
<evidence type="ECO:0000313" key="13">
    <source>
        <dbReference type="EMBL" id="AFQ02689.1"/>
    </source>
</evidence>
<evidence type="ECO:0000256" key="11">
    <source>
        <dbReference type="SAM" id="MobiDB-lite"/>
    </source>
</evidence>
<feature type="domain" description="HSF-type DNA-binding" evidence="12">
    <location>
        <begin position="40"/>
        <end position="64"/>
    </location>
</feature>
<dbReference type="FunFam" id="1.10.10.10:FF:000057">
    <property type="entry name" value="Heat shock transcription factor 1"/>
    <property type="match status" value="1"/>
</dbReference>
<organism evidence="13">
    <name type="scientific">Oncidium hybrid cultivar</name>
    <name type="common">Orchid</name>
    <dbReference type="NCBI Taxonomy" id="141207"/>
    <lineage>
        <taxon>Eukaryota</taxon>
        <taxon>Viridiplantae</taxon>
        <taxon>Streptophyta</taxon>
        <taxon>Embryophyta</taxon>
        <taxon>Tracheophyta</taxon>
        <taxon>Spermatophyta</taxon>
        <taxon>Magnoliopsida</taxon>
        <taxon>Liliopsida</taxon>
        <taxon>Asparagales</taxon>
        <taxon>Orchidaceae</taxon>
        <taxon>Epidendroideae</taxon>
        <taxon>Cymbidieae</taxon>
        <taxon>Oncidiinae</taxon>
        <taxon>Oncidium</taxon>
    </lineage>
</organism>
<dbReference type="AlphaFoldDB" id="M4H7W1"/>
<dbReference type="GO" id="GO:0034605">
    <property type="term" value="P:cellular response to heat"/>
    <property type="evidence" value="ECO:0007669"/>
    <property type="project" value="TreeGrafter"/>
</dbReference>
<dbReference type="PANTHER" id="PTHR10015">
    <property type="entry name" value="HEAT SHOCK TRANSCRIPTION FACTOR"/>
    <property type="match status" value="1"/>
</dbReference>
<dbReference type="Pfam" id="PF00447">
    <property type="entry name" value="HSF_DNA-bind"/>
    <property type="match status" value="1"/>
</dbReference>
<keyword evidence="10" id="KW-0175">Coiled coil</keyword>
<dbReference type="PRINTS" id="PR00056">
    <property type="entry name" value="HSFDOMAIN"/>
</dbReference>
<feature type="region of interest" description="Disordered" evidence="11">
    <location>
        <begin position="335"/>
        <end position="355"/>
    </location>
</feature>
<evidence type="ECO:0000256" key="7">
    <source>
        <dbReference type="ARBA" id="ARBA00023163"/>
    </source>
</evidence>
<comment type="subunit">
    <text evidence="2">Homotrimer.</text>
</comment>
<feature type="non-terminal residue" evidence="13">
    <location>
        <position position="1"/>
    </location>
</feature>
<feature type="coiled-coil region" evidence="10">
    <location>
        <begin position="101"/>
        <end position="135"/>
    </location>
</feature>
<proteinExistence type="evidence at transcript level"/>
<evidence type="ECO:0000256" key="8">
    <source>
        <dbReference type="ARBA" id="ARBA00023242"/>
    </source>
</evidence>
<keyword evidence="5" id="KW-0346">Stress response</keyword>
<dbReference type="PROSITE" id="PS00434">
    <property type="entry name" value="HSF_DOMAIN"/>
    <property type="match status" value="1"/>
</dbReference>
<feature type="compositionally biased region" description="Polar residues" evidence="11">
    <location>
        <begin position="402"/>
        <end position="413"/>
    </location>
</feature>
<name>M4H7W1_ONCHC</name>
<dbReference type="EMBL" id="JQ347521">
    <property type="protein sequence ID" value="AFQ02689.1"/>
    <property type="molecule type" value="mRNA"/>
</dbReference>
<evidence type="ECO:0000256" key="9">
    <source>
        <dbReference type="RuleBase" id="RU004020"/>
    </source>
</evidence>
<protein>
    <submittedName>
        <fullName evidence="13">Heat stress transcription factor A-5-like protein</fullName>
    </submittedName>
</protein>
<dbReference type="SMART" id="SM00415">
    <property type="entry name" value="HSF"/>
    <property type="match status" value="1"/>
</dbReference>
<dbReference type="Gene3D" id="1.10.10.10">
    <property type="entry name" value="Winged helix-like DNA-binding domain superfamily/Winged helix DNA-binding domain"/>
    <property type="match status" value="1"/>
</dbReference>
<evidence type="ECO:0000256" key="10">
    <source>
        <dbReference type="SAM" id="Coils"/>
    </source>
</evidence>
<dbReference type="GO" id="GO:0006357">
    <property type="term" value="P:regulation of transcription by RNA polymerase II"/>
    <property type="evidence" value="ECO:0007669"/>
    <property type="project" value="TreeGrafter"/>
</dbReference>
<keyword evidence="6" id="KW-0238">DNA-binding</keyword>
<feature type="non-terminal residue" evidence="13">
    <location>
        <position position="445"/>
    </location>
</feature>
<dbReference type="GO" id="GO:0005634">
    <property type="term" value="C:nucleus"/>
    <property type="evidence" value="ECO:0007669"/>
    <property type="project" value="UniProtKB-SubCell"/>
</dbReference>
<evidence type="ECO:0000256" key="3">
    <source>
        <dbReference type="ARBA" id="ARBA00022553"/>
    </source>
</evidence>
<evidence type="ECO:0000256" key="4">
    <source>
        <dbReference type="ARBA" id="ARBA00023015"/>
    </source>
</evidence>
<sequence length="445" mass="50373">FLVKTYDMVDDSSTDEIVSWSSANTSFVVWNPPEFSSRLLPTYFKHSNFSSFIRQLNTYGFRKIDPERWEFANDEFVKGQKHKLKNIYRRKPIHSHTNPPVVAADAERSTLEEEIERLQREKAALQADLWRFKQQQSGTKFQLEDIERRLMDMEQRQVKMVSFLQRAVQNPKFVENLVMMAGSSASALHKKRRHPGVDCCPEVGDNSFCENSCSDSKPVEMGHVFSQDFDKLRLELCPAFSESNLVSPSNQGSNEGNRSPLVRPVDDDCPLRIECLQLVPETLELSDTGASFCPRKDSLLADDGDGLISCHLKLSLASSSMHMDSSNNLSRIPSSVDFGAINDRTGDDDTRVSGQNKNYNQVLTDAEAQPFKEVSQAGKEAPLPANVRVNDKFWEQFLTERPGSSETEEASSSLRDDPCDDPQEERVPGKENNWLSSKDMEQLTL</sequence>
<dbReference type="GO" id="GO:0003700">
    <property type="term" value="F:DNA-binding transcription factor activity"/>
    <property type="evidence" value="ECO:0007669"/>
    <property type="project" value="InterPro"/>
</dbReference>
<evidence type="ECO:0000256" key="2">
    <source>
        <dbReference type="ARBA" id="ARBA00011233"/>
    </source>
</evidence>
<keyword evidence="8" id="KW-0539">Nucleus</keyword>
<comment type="subcellular location">
    <subcellularLocation>
        <location evidence="1">Nucleus</location>
    </subcellularLocation>
</comment>
<evidence type="ECO:0000256" key="1">
    <source>
        <dbReference type="ARBA" id="ARBA00004123"/>
    </source>
</evidence>
<dbReference type="GO" id="GO:0000978">
    <property type="term" value="F:RNA polymerase II cis-regulatory region sequence-specific DNA binding"/>
    <property type="evidence" value="ECO:0007669"/>
    <property type="project" value="TreeGrafter"/>
</dbReference>
<reference evidence="13" key="1">
    <citation type="submission" date="2012-01" db="EMBL/GenBank/DDBJ databases">
        <authorList>
            <person name="Yeh K.-W."/>
            <person name="Chin D.-C."/>
        </authorList>
    </citation>
    <scope>NUCLEOTIDE SEQUENCE</scope>
</reference>
<dbReference type="InterPro" id="IPR000232">
    <property type="entry name" value="HSF_DNA-bd"/>
</dbReference>
<evidence type="ECO:0000259" key="12">
    <source>
        <dbReference type="PROSITE" id="PS00434"/>
    </source>
</evidence>
<dbReference type="SUPFAM" id="SSF46785">
    <property type="entry name" value="Winged helix' DNA-binding domain"/>
    <property type="match status" value="1"/>
</dbReference>
<feature type="region of interest" description="Disordered" evidence="11">
    <location>
        <begin position="399"/>
        <end position="445"/>
    </location>
</feature>
<evidence type="ECO:0000256" key="6">
    <source>
        <dbReference type="ARBA" id="ARBA00023125"/>
    </source>
</evidence>
<accession>M4H7W1</accession>